<dbReference type="Proteomes" id="UP001307889">
    <property type="component" value="Chromosome 7"/>
</dbReference>
<feature type="compositionally biased region" description="Basic and acidic residues" evidence="1">
    <location>
        <begin position="22"/>
        <end position="37"/>
    </location>
</feature>
<dbReference type="EMBL" id="AP028915">
    <property type="protein sequence ID" value="BES96609.1"/>
    <property type="molecule type" value="Genomic_DNA"/>
</dbReference>
<reference evidence="2 3" key="1">
    <citation type="submission" date="2023-09" db="EMBL/GenBank/DDBJ databases">
        <title>Nesidiocoris tenuis whole genome shotgun sequence.</title>
        <authorList>
            <person name="Shibata T."/>
            <person name="Shimoda M."/>
            <person name="Kobayashi T."/>
            <person name="Uehara T."/>
        </authorList>
    </citation>
    <scope>NUCLEOTIDE SEQUENCE [LARGE SCALE GENOMIC DNA]</scope>
    <source>
        <strain evidence="2 3">Japan</strain>
    </source>
</reference>
<evidence type="ECO:0000256" key="1">
    <source>
        <dbReference type="SAM" id="MobiDB-lite"/>
    </source>
</evidence>
<proteinExistence type="predicted"/>
<evidence type="ECO:0000313" key="3">
    <source>
        <dbReference type="Proteomes" id="UP001307889"/>
    </source>
</evidence>
<evidence type="ECO:0000313" key="2">
    <source>
        <dbReference type="EMBL" id="BES96609.1"/>
    </source>
</evidence>
<organism evidence="2 3">
    <name type="scientific">Nesidiocoris tenuis</name>
    <dbReference type="NCBI Taxonomy" id="355587"/>
    <lineage>
        <taxon>Eukaryota</taxon>
        <taxon>Metazoa</taxon>
        <taxon>Ecdysozoa</taxon>
        <taxon>Arthropoda</taxon>
        <taxon>Hexapoda</taxon>
        <taxon>Insecta</taxon>
        <taxon>Pterygota</taxon>
        <taxon>Neoptera</taxon>
        <taxon>Paraneoptera</taxon>
        <taxon>Hemiptera</taxon>
        <taxon>Heteroptera</taxon>
        <taxon>Panheteroptera</taxon>
        <taxon>Cimicomorpha</taxon>
        <taxon>Miridae</taxon>
        <taxon>Dicyphina</taxon>
        <taxon>Nesidiocoris</taxon>
    </lineage>
</organism>
<sequence length="124" mass="13726">MSPRQDSFSNLSSPLPHMSAKLHNDPGEKLAGRKSLEQRPSPIGPEALKICDLERKRGKSKRAEFERAKNVHGCNKDEMPVISFVFPIRRLSSFFFGGGYVSSLGCHVSFAWGGSYPWIDGTAT</sequence>
<gene>
    <name evidence="2" type="ORF">NTJ_09421</name>
</gene>
<name>A0ABN7AWN9_9HEMI</name>
<keyword evidence="3" id="KW-1185">Reference proteome</keyword>
<accession>A0ABN7AWN9</accession>
<protein>
    <submittedName>
        <fullName evidence="2">Uncharacterized protein</fullName>
    </submittedName>
</protein>
<feature type="region of interest" description="Disordered" evidence="1">
    <location>
        <begin position="1"/>
        <end position="44"/>
    </location>
</feature>
<feature type="compositionally biased region" description="Polar residues" evidence="1">
    <location>
        <begin position="1"/>
        <end position="13"/>
    </location>
</feature>